<dbReference type="Gene3D" id="3.40.50.150">
    <property type="entry name" value="Vaccinia Virus protein VP39"/>
    <property type="match status" value="1"/>
</dbReference>
<keyword evidence="4" id="KW-0862">Zinc</keyword>
<dbReference type="GO" id="GO:0008168">
    <property type="term" value="F:methyltransferase activity"/>
    <property type="evidence" value="ECO:0007669"/>
    <property type="project" value="UniProtKB-KW"/>
</dbReference>
<keyword evidence="4" id="KW-0479">Metal-binding</keyword>
<proteinExistence type="predicted"/>
<feature type="compositionally biased region" description="Low complexity" evidence="5">
    <location>
        <begin position="353"/>
        <end position="367"/>
    </location>
</feature>
<evidence type="ECO:0000256" key="1">
    <source>
        <dbReference type="ARBA" id="ARBA00022603"/>
    </source>
</evidence>
<keyword evidence="3" id="KW-0949">S-adenosyl-L-methionine</keyword>
<feature type="region of interest" description="Disordered" evidence="5">
    <location>
        <begin position="323"/>
        <end position="367"/>
    </location>
</feature>
<dbReference type="PANTHER" id="PTHR42873">
    <property type="entry name" value="RIBOSOMAL RNA LARGE SUBUNIT METHYLTRANSFERASE"/>
    <property type="match status" value="1"/>
</dbReference>
<dbReference type="InterPro" id="IPR000571">
    <property type="entry name" value="Znf_CCCH"/>
</dbReference>
<keyword evidence="2" id="KW-0808">Transferase</keyword>
<dbReference type="PROSITE" id="PS50103">
    <property type="entry name" value="ZF_C3H1"/>
    <property type="match status" value="1"/>
</dbReference>
<sequence>YALQGVLRKNSGETLWGKAAPETVVFAEHGVRYEVLERHGCSRKAKLRHGHKTGFFLDQRPNRKRLRELAEGKDVLDLFSYTGGFALAAAMQGAATWAVDQAPKAMEECRRNFALNGLDAKVCRSFDQASDAKHALFVEDCWDFLRRAADEKKLFDIVVLDPPSMAPRASARPQALKAYGTLNQGALRVLRPGGRLISCSCSSHITRKDLLNAVEAAARQSGCQLQLEEEGRPAADHPVRKSFPEGDYLQALLPPGKKICFDFAGGNCAHGDSCHWYHAEERELREARRLLRQIQCKHGANCLVGHCVFGHAAEARHSDWRDWNNWSGTQQVPSGTEGSESETDLSQIETDGSSTSASNSEASPSCADAEASATRQQFLQTKLAPVLIFQGPGICVVSKPAGWSATAHGCSEDQGQPLGLKDLLCSGCVEPLSRHPASPVGHWKAFLSPSALTSGPAILVQTGHARRRLARAFTTGRVVTYSLALVEGKLDPERSFAACRREDGMLEVLGIAGFQRVSKETWGGEASCQSYTLVLVKAAGSALGGERRLLQLAWGTAAVGDVDFGARTEQCFGGRPFFHCLATLLADPWWWADTTYPAIMVCPFPDDLRSALSQLDVSEPLALQEGKPRDEKAEKLLASATSIGAAVKEALVKRGLLPAELTESLGVPATCGVEAERRPPPDPTPYGMDRWEKPRWEQDVPRSRWIVSFLQQAVAGAEEFQVPIQADGWVFALDILGRFPQLAEACWSNVHILSRLLAKDPIRSLEVKVVRNRVAMRRVSAMDRLQAFVEAYVSGLPPETKLPVAELLCNEHVKRLFNGVELPDNPEKSLLRCLRPCALFDPEPKASHLTLRPARERLRLGLEGLLASPEGGLHQKIEQGQGSVSLSWLLRHFGKQLLGSVRLTPQQVREALSRSEELEFDCLSFTVPGAKMASACGAGKGPGCQKPSECQSSEQDHAGALQFVQVFPEAKSWHVLLLDPGRKEAIVSRPQVSTQQLLSELRRWLQLKAHFFVRPHLSTVAMMDLDNFKGSLDRVLKLQPRVVVETSHKCFQVWLTLDDRPSSKDAATATNAFGADMRSAKVSQVGRLPGPVNWKPGKEYYKLLTVTKAREHEKAKEEFSKTQWQQPLRPGAPALALPSEHVKSYQAMLAQQSCPVWAWDIDFKSATLQAVQNIMLRFFAGHELPVVTWTDNGGQFRNVYNRILDAAHGGQRQRLLSAVVAPSGAVSAQLRDGRVKRFTVQQVSQGFVEVVDDESGATCWKHESNPKAMPRLSFQCIAAKTDGACLFRALNMGLQALSGVAPAGLDDNKEQSLELRKGILLHMRTCNERSGPAGKDILKAQVLVEMQEDLLRQEEHQGHFSWDAYFEYMSKPHTYGTWVHAQAFGTVRGVDLEVYSLDNGETKLRRAEDGTIYANTLI</sequence>
<dbReference type="Proteomes" id="UP001178507">
    <property type="component" value="Unassembled WGS sequence"/>
</dbReference>
<dbReference type="GO" id="GO:0008270">
    <property type="term" value="F:zinc ion binding"/>
    <property type="evidence" value="ECO:0007669"/>
    <property type="project" value="UniProtKB-KW"/>
</dbReference>
<feature type="compositionally biased region" description="Polar residues" evidence="5">
    <location>
        <begin position="324"/>
        <end position="352"/>
    </location>
</feature>
<evidence type="ECO:0000256" key="3">
    <source>
        <dbReference type="ARBA" id="ARBA00022691"/>
    </source>
</evidence>
<dbReference type="Gene3D" id="3.30.70.1790">
    <property type="entry name" value="RepB DNA-primase, N-terminal domain"/>
    <property type="match status" value="1"/>
</dbReference>
<evidence type="ECO:0000313" key="8">
    <source>
        <dbReference type="Proteomes" id="UP001178507"/>
    </source>
</evidence>
<keyword evidence="4" id="KW-0863">Zinc-finger</keyword>
<evidence type="ECO:0000313" key="7">
    <source>
        <dbReference type="EMBL" id="CAJ1402407.1"/>
    </source>
</evidence>
<dbReference type="SUPFAM" id="SSF53335">
    <property type="entry name" value="S-adenosyl-L-methionine-dependent methyltransferases"/>
    <property type="match status" value="1"/>
</dbReference>
<evidence type="ECO:0000256" key="2">
    <source>
        <dbReference type="ARBA" id="ARBA00022679"/>
    </source>
</evidence>
<feature type="non-terminal residue" evidence="7">
    <location>
        <position position="1418"/>
    </location>
</feature>
<dbReference type="Pfam" id="PF10672">
    <property type="entry name" value="Methyltrans_SAM"/>
    <property type="match status" value="1"/>
</dbReference>
<dbReference type="InterPro" id="IPR039459">
    <property type="entry name" value="RepB-like_DNA_primase_dom"/>
</dbReference>
<keyword evidence="1" id="KW-0489">Methyltransferase</keyword>
<feature type="domain" description="C3H1-type" evidence="6">
    <location>
        <begin position="254"/>
        <end position="281"/>
    </location>
</feature>
<gene>
    <name evidence="7" type="ORF">EVOR1521_LOCUS25307</name>
</gene>
<dbReference type="Pfam" id="PF16793">
    <property type="entry name" value="RepB_primase"/>
    <property type="match status" value="1"/>
</dbReference>
<dbReference type="Gene3D" id="3.90.70.80">
    <property type="match status" value="1"/>
</dbReference>
<dbReference type="InterPro" id="IPR029063">
    <property type="entry name" value="SAM-dependent_MTases_sf"/>
</dbReference>
<organism evidence="7 8">
    <name type="scientific">Effrenium voratum</name>
    <dbReference type="NCBI Taxonomy" id="2562239"/>
    <lineage>
        <taxon>Eukaryota</taxon>
        <taxon>Sar</taxon>
        <taxon>Alveolata</taxon>
        <taxon>Dinophyceae</taxon>
        <taxon>Suessiales</taxon>
        <taxon>Symbiodiniaceae</taxon>
        <taxon>Effrenium</taxon>
    </lineage>
</organism>
<evidence type="ECO:0000256" key="5">
    <source>
        <dbReference type="SAM" id="MobiDB-lite"/>
    </source>
</evidence>
<feature type="region of interest" description="Disordered" evidence="5">
    <location>
        <begin position="672"/>
        <end position="691"/>
    </location>
</feature>
<dbReference type="InterPro" id="IPR019614">
    <property type="entry name" value="SAM-dep_methyl-trfase"/>
</dbReference>
<dbReference type="CDD" id="cd22744">
    <property type="entry name" value="OTU"/>
    <property type="match status" value="1"/>
</dbReference>
<evidence type="ECO:0000256" key="4">
    <source>
        <dbReference type="PROSITE-ProRule" id="PRU00723"/>
    </source>
</evidence>
<comment type="caution">
    <text evidence="7">The sequence shown here is derived from an EMBL/GenBank/DDBJ whole genome shotgun (WGS) entry which is preliminary data.</text>
</comment>
<accession>A0AA36JA29</accession>
<feature type="zinc finger region" description="C3H1-type" evidence="4">
    <location>
        <begin position="254"/>
        <end position="281"/>
    </location>
</feature>
<dbReference type="PANTHER" id="PTHR42873:SF1">
    <property type="entry name" value="S-ADENOSYLMETHIONINE-DEPENDENT METHYLTRANSFERASE DOMAIN-CONTAINING PROTEIN"/>
    <property type="match status" value="1"/>
</dbReference>
<name>A0AA36JA29_9DINO</name>
<dbReference type="CDD" id="cd02440">
    <property type="entry name" value="AdoMet_MTases"/>
    <property type="match status" value="1"/>
</dbReference>
<dbReference type="GO" id="GO:0032259">
    <property type="term" value="P:methylation"/>
    <property type="evidence" value="ECO:0007669"/>
    <property type="project" value="UniProtKB-KW"/>
</dbReference>
<protein>
    <recommendedName>
        <fullName evidence="6">C3H1-type domain-containing protein</fullName>
    </recommendedName>
</protein>
<keyword evidence="8" id="KW-1185">Reference proteome</keyword>
<evidence type="ECO:0000259" key="6">
    <source>
        <dbReference type="PROSITE" id="PS50103"/>
    </source>
</evidence>
<reference evidence="7" key="1">
    <citation type="submission" date="2023-08" db="EMBL/GenBank/DDBJ databases">
        <authorList>
            <person name="Chen Y."/>
            <person name="Shah S."/>
            <person name="Dougan E. K."/>
            <person name="Thang M."/>
            <person name="Chan C."/>
        </authorList>
    </citation>
    <scope>NUCLEOTIDE SEQUENCE</scope>
</reference>
<dbReference type="EMBL" id="CAUJNA010003450">
    <property type="protein sequence ID" value="CAJ1402407.1"/>
    <property type="molecule type" value="Genomic_DNA"/>
</dbReference>